<comment type="caution">
    <text evidence="2">The sequence shown here is derived from an EMBL/GenBank/DDBJ whole genome shotgun (WGS) entry which is preliminary data.</text>
</comment>
<dbReference type="Proteomes" id="UP001396334">
    <property type="component" value="Unassembled WGS sequence"/>
</dbReference>
<keyword evidence="3" id="KW-1185">Reference proteome</keyword>
<dbReference type="InterPro" id="IPR036291">
    <property type="entry name" value="NAD(P)-bd_dom_sf"/>
</dbReference>
<name>A0ABR1Z756_9ROSI</name>
<evidence type="ECO:0000313" key="3">
    <source>
        <dbReference type="Proteomes" id="UP001396334"/>
    </source>
</evidence>
<evidence type="ECO:0000313" key="2">
    <source>
        <dbReference type="EMBL" id="KAK8475330.1"/>
    </source>
</evidence>
<dbReference type="InterPro" id="IPR008030">
    <property type="entry name" value="NmrA-like"/>
</dbReference>
<proteinExistence type="predicted"/>
<dbReference type="InterPro" id="IPR050608">
    <property type="entry name" value="NmrA-type/Isoflavone_red_sf"/>
</dbReference>
<dbReference type="SUPFAM" id="SSF51735">
    <property type="entry name" value="NAD(P)-binding Rossmann-fold domains"/>
    <property type="match status" value="1"/>
</dbReference>
<sequence>MQGDHIVWLRIKAIKKVDVVISAVGHMQLKTIAAIKEAGNVKRFLPWEFGNDVDKVHAVEPVKTTFTTKAQIRRATEVEGIPNTYVASNCFVGYFLPGLAEPGATAPPRDKVFIPGDGHPKGEIGTYTIKAVNDLRSTLNKILYIKPPKKACSFNENVALWEKLIG</sequence>
<evidence type="ECO:0000259" key="1">
    <source>
        <dbReference type="Pfam" id="PF05368"/>
    </source>
</evidence>
<dbReference type="EMBL" id="JBBPBN010002548">
    <property type="protein sequence ID" value="KAK8475330.1"/>
    <property type="molecule type" value="Genomic_DNA"/>
</dbReference>
<gene>
    <name evidence="2" type="ORF">V6N11_047131</name>
</gene>
<dbReference type="PANTHER" id="PTHR43349">
    <property type="entry name" value="PINORESINOL REDUCTASE-RELATED"/>
    <property type="match status" value="1"/>
</dbReference>
<dbReference type="Gene3D" id="3.40.50.720">
    <property type="entry name" value="NAD(P)-binding Rossmann-like Domain"/>
    <property type="match status" value="1"/>
</dbReference>
<feature type="domain" description="NmrA-like" evidence="1">
    <location>
        <begin position="12"/>
        <end position="166"/>
    </location>
</feature>
<accession>A0ABR1Z756</accession>
<dbReference type="Pfam" id="PF05368">
    <property type="entry name" value="NmrA"/>
    <property type="match status" value="1"/>
</dbReference>
<organism evidence="2 3">
    <name type="scientific">Hibiscus sabdariffa</name>
    <name type="common">roselle</name>
    <dbReference type="NCBI Taxonomy" id="183260"/>
    <lineage>
        <taxon>Eukaryota</taxon>
        <taxon>Viridiplantae</taxon>
        <taxon>Streptophyta</taxon>
        <taxon>Embryophyta</taxon>
        <taxon>Tracheophyta</taxon>
        <taxon>Spermatophyta</taxon>
        <taxon>Magnoliopsida</taxon>
        <taxon>eudicotyledons</taxon>
        <taxon>Gunneridae</taxon>
        <taxon>Pentapetalae</taxon>
        <taxon>rosids</taxon>
        <taxon>malvids</taxon>
        <taxon>Malvales</taxon>
        <taxon>Malvaceae</taxon>
        <taxon>Malvoideae</taxon>
        <taxon>Hibiscus</taxon>
    </lineage>
</organism>
<reference evidence="2 3" key="1">
    <citation type="journal article" date="2024" name="G3 (Bethesda)">
        <title>Genome assembly of Hibiscus sabdariffa L. provides insights into metabolisms of medicinal natural products.</title>
        <authorList>
            <person name="Kim T."/>
        </authorList>
    </citation>
    <scope>NUCLEOTIDE SEQUENCE [LARGE SCALE GENOMIC DNA]</scope>
    <source>
        <strain evidence="2">TK-2024</strain>
        <tissue evidence="2">Old leaves</tissue>
    </source>
</reference>
<protein>
    <recommendedName>
        <fullName evidence="1">NmrA-like domain-containing protein</fullName>
    </recommendedName>
</protein>
<dbReference type="PANTHER" id="PTHR43349:SF93">
    <property type="entry name" value="ISOFLAVONE REDUCTASE HOMOLOG P3-RELATED"/>
    <property type="match status" value="1"/>
</dbReference>
<dbReference type="Gene3D" id="3.90.25.10">
    <property type="entry name" value="UDP-galactose 4-epimerase, domain 1"/>
    <property type="match status" value="1"/>
</dbReference>